<comment type="caution">
    <text evidence="5">The sequence shown here is derived from an EMBL/GenBank/DDBJ whole genome shotgun (WGS) entry which is preliminary data.</text>
</comment>
<dbReference type="GO" id="GO:0003700">
    <property type="term" value="F:DNA-binding transcription factor activity"/>
    <property type="evidence" value="ECO:0007669"/>
    <property type="project" value="InterPro"/>
</dbReference>
<dbReference type="PANTHER" id="PTHR43280:SF2">
    <property type="entry name" value="HTH-TYPE TRANSCRIPTIONAL REGULATOR EXSA"/>
    <property type="match status" value="1"/>
</dbReference>
<organism evidence="5 6">
    <name type="scientific">Chitinophaga lutea</name>
    <dbReference type="NCBI Taxonomy" id="2488634"/>
    <lineage>
        <taxon>Bacteria</taxon>
        <taxon>Pseudomonadati</taxon>
        <taxon>Bacteroidota</taxon>
        <taxon>Chitinophagia</taxon>
        <taxon>Chitinophagales</taxon>
        <taxon>Chitinophagaceae</taxon>
        <taxon>Chitinophaga</taxon>
    </lineage>
</organism>
<dbReference type="EMBL" id="RPDH01000002">
    <property type="protein sequence ID" value="RPE07935.1"/>
    <property type="molecule type" value="Genomic_DNA"/>
</dbReference>
<keyword evidence="2" id="KW-0238">DNA-binding</keyword>
<name>A0A3N4PJF0_9BACT</name>
<keyword evidence="1" id="KW-0805">Transcription regulation</keyword>
<dbReference type="AlphaFoldDB" id="A0A3N4PJF0"/>
<gene>
    <name evidence="5" type="ORF">EGT74_12725</name>
</gene>
<dbReference type="InterPro" id="IPR020449">
    <property type="entry name" value="Tscrpt_reg_AraC-type_HTH"/>
</dbReference>
<evidence type="ECO:0000256" key="1">
    <source>
        <dbReference type="ARBA" id="ARBA00023015"/>
    </source>
</evidence>
<evidence type="ECO:0000259" key="4">
    <source>
        <dbReference type="PROSITE" id="PS01124"/>
    </source>
</evidence>
<dbReference type="Gene3D" id="1.10.10.60">
    <property type="entry name" value="Homeodomain-like"/>
    <property type="match status" value="2"/>
</dbReference>
<evidence type="ECO:0000313" key="6">
    <source>
        <dbReference type="Proteomes" id="UP000278351"/>
    </source>
</evidence>
<protein>
    <submittedName>
        <fullName evidence="5">AraC family transcriptional regulator</fullName>
    </submittedName>
</protein>
<keyword evidence="6" id="KW-1185">Reference proteome</keyword>
<dbReference type="PRINTS" id="PR00032">
    <property type="entry name" value="HTHARAC"/>
</dbReference>
<dbReference type="GO" id="GO:0043565">
    <property type="term" value="F:sequence-specific DNA binding"/>
    <property type="evidence" value="ECO:0007669"/>
    <property type="project" value="InterPro"/>
</dbReference>
<dbReference type="SMART" id="SM00342">
    <property type="entry name" value="HTH_ARAC"/>
    <property type="match status" value="1"/>
</dbReference>
<dbReference type="OrthoDB" id="636258at2"/>
<dbReference type="Pfam" id="PF02311">
    <property type="entry name" value="AraC_binding"/>
    <property type="match status" value="1"/>
</dbReference>
<sequence length="289" mass="33540">MTIQHLFKPFEIEHFEVDSCPCKIHKHTFFEITYILKGEGTYYINGNKFSFKANDLFLIMPDTEHYTRLKMTSGFLFIRFNNIYLQAQQASGRQYSDLGEWIQKLEYILENGHPLRGPVNLHDGDQPLVQAVCEAILQGQHAQQVLQKELTQQLINTLITVVARNVALFNLQPEGQPQAGRDILHYIHQHIYEPEKLKAENIAAHFNISLNYVSEYFKKHAQGGMQQYIINYKLSLIEIRLRHSDMRLNEIAGEFGFTDESHFTKTFKKHKGVSPSAYRKGLEKETPVN</sequence>
<dbReference type="InterPro" id="IPR018060">
    <property type="entry name" value="HTH_AraC"/>
</dbReference>
<keyword evidence="3" id="KW-0804">Transcription</keyword>
<dbReference type="Pfam" id="PF12833">
    <property type="entry name" value="HTH_18"/>
    <property type="match status" value="1"/>
</dbReference>
<dbReference type="InterPro" id="IPR014710">
    <property type="entry name" value="RmlC-like_jellyroll"/>
</dbReference>
<evidence type="ECO:0000256" key="3">
    <source>
        <dbReference type="ARBA" id="ARBA00023163"/>
    </source>
</evidence>
<dbReference type="PROSITE" id="PS01124">
    <property type="entry name" value="HTH_ARAC_FAMILY_2"/>
    <property type="match status" value="1"/>
</dbReference>
<proteinExistence type="predicted"/>
<dbReference type="InterPro" id="IPR003313">
    <property type="entry name" value="AraC-bd"/>
</dbReference>
<feature type="domain" description="HTH araC/xylS-type" evidence="4">
    <location>
        <begin position="181"/>
        <end position="281"/>
    </location>
</feature>
<dbReference type="Gene3D" id="2.60.120.10">
    <property type="entry name" value="Jelly Rolls"/>
    <property type="match status" value="1"/>
</dbReference>
<dbReference type="InterPro" id="IPR009057">
    <property type="entry name" value="Homeodomain-like_sf"/>
</dbReference>
<reference evidence="5 6" key="1">
    <citation type="submission" date="2018-11" db="EMBL/GenBank/DDBJ databases">
        <title>Chitinophaga lutea sp.nov., isolate from arsenic contaminated soil.</title>
        <authorList>
            <person name="Zong Y."/>
        </authorList>
    </citation>
    <scope>NUCLEOTIDE SEQUENCE [LARGE SCALE GENOMIC DNA]</scope>
    <source>
        <strain evidence="5 6">ZY74</strain>
    </source>
</reference>
<dbReference type="SUPFAM" id="SSF51215">
    <property type="entry name" value="Regulatory protein AraC"/>
    <property type="match status" value="1"/>
</dbReference>
<dbReference type="PANTHER" id="PTHR43280">
    <property type="entry name" value="ARAC-FAMILY TRANSCRIPTIONAL REGULATOR"/>
    <property type="match status" value="1"/>
</dbReference>
<dbReference type="SUPFAM" id="SSF46689">
    <property type="entry name" value="Homeodomain-like"/>
    <property type="match status" value="1"/>
</dbReference>
<dbReference type="InterPro" id="IPR037923">
    <property type="entry name" value="HTH-like"/>
</dbReference>
<accession>A0A3N4PJF0</accession>
<dbReference type="Proteomes" id="UP000278351">
    <property type="component" value="Unassembled WGS sequence"/>
</dbReference>
<evidence type="ECO:0000256" key="2">
    <source>
        <dbReference type="ARBA" id="ARBA00023125"/>
    </source>
</evidence>
<dbReference type="RefSeq" id="WP_123846935.1">
    <property type="nucleotide sequence ID" value="NZ_RPDH01000002.1"/>
</dbReference>
<evidence type="ECO:0000313" key="5">
    <source>
        <dbReference type="EMBL" id="RPE07935.1"/>
    </source>
</evidence>